<dbReference type="PANTHER" id="PTHR43713">
    <property type="entry name" value="GLUTAMATE-1-SEMIALDEHYDE 2,1-AMINOMUTASE"/>
    <property type="match status" value="1"/>
</dbReference>
<dbReference type="SUPFAM" id="SSF53383">
    <property type="entry name" value="PLP-dependent transferases"/>
    <property type="match status" value="1"/>
</dbReference>
<evidence type="ECO:0000256" key="2">
    <source>
        <dbReference type="ARBA" id="ARBA00022898"/>
    </source>
</evidence>
<name>A0A553HYS2_9PEZI</name>
<comment type="similarity">
    <text evidence="3">Belongs to the class-III pyridoxal-phosphate-dependent aminotransferase family.</text>
</comment>
<accession>A0A553HYS2</accession>
<evidence type="ECO:0008006" key="6">
    <source>
        <dbReference type="Google" id="ProtNLM"/>
    </source>
</evidence>
<dbReference type="EMBL" id="VFLP01000031">
    <property type="protein sequence ID" value="TRX93108.1"/>
    <property type="molecule type" value="Genomic_DNA"/>
</dbReference>
<keyword evidence="2 3" id="KW-0663">Pyridoxal phosphate</keyword>
<dbReference type="GO" id="GO:0030170">
    <property type="term" value="F:pyridoxal phosphate binding"/>
    <property type="evidence" value="ECO:0007669"/>
    <property type="project" value="InterPro"/>
</dbReference>
<dbReference type="Pfam" id="PF00202">
    <property type="entry name" value="Aminotran_3"/>
    <property type="match status" value="1"/>
</dbReference>
<evidence type="ECO:0000313" key="4">
    <source>
        <dbReference type="EMBL" id="TRX93108.1"/>
    </source>
</evidence>
<protein>
    <recommendedName>
        <fullName evidence="6">Glutamate-1-semialdehyde 2,1-aminomutase</fullName>
    </recommendedName>
</protein>
<dbReference type="GO" id="GO:0008483">
    <property type="term" value="F:transaminase activity"/>
    <property type="evidence" value="ECO:0007669"/>
    <property type="project" value="InterPro"/>
</dbReference>
<dbReference type="InterPro" id="IPR005814">
    <property type="entry name" value="Aminotrans_3"/>
</dbReference>
<gene>
    <name evidence="4" type="ORF">FHL15_005976</name>
</gene>
<sequence length="468" mass="50781">MASFTTDHIQSAYTEAEARYVATNPVSRAAYEAATASLPGGNTRSVLHWEPYPLWISSAAGYTLRDADGHAYVDLLGEYSAGLYGHSNPVLQAAITETVQRGLSYGGPHAAETRLAALIRERFRSIEHIRFTNSGTEANLMALAAAKAFTGRYRGKVVVFEGAYHGGVFVFPFGCKDVWRAKGAAEKSKYAALRALNAPHEFLVATYNDIASVDALVSEDGGDGIAAILLEPMLGSGGGVCATPEFLAHLRRRADELGALLIFDEVMTSRMYAGGGVQSELHIYPDLTTLGKYFGGGMSFGAFGGRRDAMALFDPRAPGALPHAGTFNNNVLTMNVGAAGLENVFTPEKARALHELGNEVRDKINSLDKDGDAGKRRLRVLGCGSILVIHFTKTRTEDIVSPANWIVDEDPRLLDLFHLEMLNEGFYLARRGYASLNLALLEHEGRKELDRFVEAVSRFGVKFRDLIA</sequence>
<dbReference type="STRING" id="2512241.A0A553HYS2"/>
<dbReference type="AlphaFoldDB" id="A0A553HYS2"/>
<evidence type="ECO:0000256" key="3">
    <source>
        <dbReference type="RuleBase" id="RU003560"/>
    </source>
</evidence>
<dbReference type="InterPro" id="IPR015422">
    <property type="entry name" value="PyrdxlP-dep_Trfase_small"/>
</dbReference>
<dbReference type="Proteomes" id="UP000319160">
    <property type="component" value="Unassembled WGS sequence"/>
</dbReference>
<proteinExistence type="inferred from homology"/>
<dbReference type="InterPro" id="IPR015424">
    <property type="entry name" value="PyrdxlP-dep_Trfase"/>
</dbReference>
<dbReference type="Gene3D" id="3.90.1150.10">
    <property type="entry name" value="Aspartate Aminotransferase, domain 1"/>
    <property type="match status" value="1"/>
</dbReference>
<comment type="cofactor">
    <cofactor evidence="1">
        <name>pyridoxal 5'-phosphate</name>
        <dbReference type="ChEBI" id="CHEBI:597326"/>
    </cofactor>
</comment>
<dbReference type="OrthoDB" id="425114at2759"/>
<dbReference type="InterPro" id="IPR015421">
    <property type="entry name" value="PyrdxlP-dep_Trfase_major"/>
</dbReference>
<keyword evidence="5" id="KW-1185">Reference proteome</keyword>
<evidence type="ECO:0000313" key="5">
    <source>
        <dbReference type="Proteomes" id="UP000319160"/>
    </source>
</evidence>
<dbReference type="PANTHER" id="PTHR43713:SF3">
    <property type="entry name" value="GLUTAMATE-1-SEMIALDEHYDE 2,1-AMINOMUTASE 1, CHLOROPLASTIC-RELATED"/>
    <property type="match status" value="1"/>
</dbReference>
<reference evidence="5" key="1">
    <citation type="submission" date="2019-06" db="EMBL/GenBank/DDBJ databases">
        <title>Draft genome sequence of the griseofulvin-producing fungus Xylaria cubensis strain G536.</title>
        <authorList>
            <person name="Mead M.E."/>
            <person name="Raja H.A."/>
            <person name="Steenwyk J.L."/>
            <person name="Knowles S.L."/>
            <person name="Oberlies N.H."/>
            <person name="Rokas A."/>
        </authorList>
    </citation>
    <scope>NUCLEOTIDE SEQUENCE [LARGE SCALE GENOMIC DNA]</scope>
    <source>
        <strain evidence="5">G536</strain>
    </source>
</reference>
<evidence type="ECO:0000256" key="1">
    <source>
        <dbReference type="ARBA" id="ARBA00001933"/>
    </source>
</evidence>
<organism evidence="4 5">
    <name type="scientific">Xylaria flabelliformis</name>
    <dbReference type="NCBI Taxonomy" id="2512241"/>
    <lineage>
        <taxon>Eukaryota</taxon>
        <taxon>Fungi</taxon>
        <taxon>Dikarya</taxon>
        <taxon>Ascomycota</taxon>
        <taxon>Pezizomycotina</taxon>
        <taxon>Sordariomycetes</taxon>
        <taxon>Xylariomycetidae</taxon>
        <taxon>Xylariales</taxon>
        <taxon>Xylariaceae</taxon>
        <taxon>Xylaria</taxon>
    </lineage>
</organism>
<comment type="caution">
    <text evidence="4">The sequence shown here is derived from an EMBL/GenBank/DDBJ whole genome shotgun (WGS) entry which is preliminary data.</text>
</comment>
<dbReference type="Gene3D" id="3.40.640.10">
    <property type="entry name" value="Type I PLP-dependent aspartate aminotransferase-like (Major domain)"/>
    <property type="match status" value="1"/>
</dbReference>